<feature type="region of interest" description="Disordered" evidence="2">
    <location>
        <begin position="742"/>
        <end position="807"/>
    </location>
</feature>
<reference evidence="4" key="1">
    <citation type="submission" date="2019-06" db="EMBL/GenBank/DDBJ databases">
        <authorList>
            <consortium name="Wellcome Sanger Institute Data Sharing"/>
        </authorList>
    </citation>
    <scope>NUCLEOTIDE SEQUENCE [LARGE SCALE GENOMIC DNA]</scope>
</reference>
<dbReference type="SMART" id="SM00355">
    <property type="entry name" value="ZnF_C2H2"/>
    <property type="match status" value="5"/>
</dbReference>
<dbReference type="GeneTree" id="ENSGT00940000160595"/>
<proteinExistence type="predicted"/>
<name>A0A667ZS78_9TELE</name>
<feature type="compositionally biased region" description="Polar residues" evidence="2">
    <location>
        <begin position="409"/>
        <end position="421"/>
    </location>
</feature>
<feature type="domain" description="C2H2-type" evidence="3">
    <location>
        <begin position="938"/>
        <end position="965"/>
    </location>
</feature>
<dbReference type="AlphaFoldDB" id="A0A667ZS78"/>
<keyword evidence="5" id="KW-1185">Reference proteome</keyword>
<dbReference type="OrthoDB" id="6778897at2759"/>
<dbReference type="RefSeq" id="XP_029926099.1">
    <property type="nucleotide sequence ID" value="XM_030070239.1"/>
</dbReference>
<dbReference type="InterPro" id="IPR013087">
    <property type="entry name" value="Znf_C2H2_type"/>
</dbReference>
<dbReference type="GeneID" id="115372390"/>
<feature type="compositionally biased region" description="Polar residues" evidence="2">
    <location>
        <begin position="57"/>
        <end position="77"/>
    </location>
</feature>
<feature type="compositionally biased region" description="Basic and acidic residues" evidence="2">
    <location>
        <begin position="472"/>
        <end position="481"/>
    </location>
</feature>
<evidence type="ECO:0000313" key="4">
    <source>
        <dbReference type="Ensembl" id="ENSMMDP00005043702.1"/>
    </source>
</evidence>
<feature type="region of interest" description="Disordered" evidence="2">
    <location>
        <begin position="456"/>
        <end position="510"/>
    </location>
</feature>
<feature type="compositionally biased region" description="Polar residues" evidence="2">
    <location>
        <begin position="579"/>
        <end position="613"/>
    </location>
</feature>
<keyword evidence="1" id="KW-0479">Metal-binding</keyword>
<keyword evidence="1" id="KW-0862">Zinc</keyword>
<evidence type="ECO:0000256" key="1">
    <source>
        <dbReference type="PROSITE-ProRule" id="PRU00042"/>
    </source>
</evidence>
<sequence>MDLVDVCTATSAGDNKRVVNKKNRDWRKRLRLRKTAVQPSTMQSKDKHGPKKIAQKWEQNAAWTSSKRSPQKAQQSQHRTKNRGNILRFKCSQCKDNLEYVPKDLVRHFKETHKGCTPVFPCQVCAFSTHAFSYLQVHLLSHENTFSTCSICNDNVQRTCSEFSSHMTMNHSQNGKYTCATCEKFSTTDARTFLEHMCLHDVSLERGREIDQKFQKQYCGNEAPSKQLMTNNTNVGPDGQNANENMKEVDPLTIKPNDSIPKMKHRLTRNAGREMCWLSKDCLSLPGREFLDKYCSLSDPKSTLEETQQFLMRSATGEAGDQKWTKALKTVLSNVPQDMNLLPKSENGIMSNSGFPNSSKDLTVLTVKNKITVPQNGNNYAKRFKMVAPSDKEETASAAVDAYCVFDPNRSQSDLNDQTPCPQIEMTLNDGASPSAQNEPAECTQIQENRENQELKIDQDIEEPKNANPIEDASKEPKLTNESDDQTPVHKALPKSKGKKRKLRRRIRSKTAKKGALGLKIVLKKNPVKDAQWVSRSPSSLSCVLLDNHQLPNPHTSLEEAQQFLQRAVPTENDQIKWTSAPQADQCTLSTAVTSTSESQLTSGEDHQPQLSACSDLGTHMAENNLSFSPDCTKKPIGLKTMDEKTPQVLKTMPSADQEVHDETEQPVQPTETEADGSSPASKTGPSDLENPSVPRAERNSENVLLQNSDSVMDCHVPDSEGGSITDGMACLRNYAESSPVSQPVIAPQGETPPEDSSLAVSLEQGVQGKRERELPTHPCPDPLSNTTTPSSQNIQEGPSPASVHQWQPAPRNIERTLKIIALSPSQLVKRPLGNQPVVVLNHPDADIPEVIKIMEVIHRYKGEVQKVILSSKTLKALSAIDGEIPGANDPADAQTTSPRQNSVQERFILKLKLRRMSRKKYQVVGAVSPSRDLPVKFRCWFCGRVFATQEAWMVHRQRHLMEWKSPNCENS</sequence>
<dbReference type="RefSeq" id="XP_029926101.1">
    <property type="nucleotide sequence ID" value="XM_030070241.1"/>
</dbReference>
<dbReference type="PROSITE" id="PS50157">
    <property type="entry name" value="ZINC_FINGER_C2H2_2"/>
    <property type="match status" value="1"/>
</dbReference>
<feature type="region of interest" description="Disordered" evidence="2">
    <location>
        <begin position="579"/>
        <end position="697"/>
    </location>
</feature>
<dbReference type="Ensembl" id="ENSMMDT00005044580.1">
    <property type="protein sequence ID" value="ENSMMDP00005043702.1"/>
    <property type="gene ID" value="ENSMMDG00005020082.1"/>
</dbReference>
<feature type="compositionally biased region" description="Basic residues" evidence="2">
    <location>
        <begin position="492"/>
        <end position="510"/>
    </location>
</feature>
<dbReference type="InParanoid" id="A0A667ZS78"/>
<dbReference type="Proteomes" id="UP000472263">
    <property type="component" value="Chromosome 15"/>
</dbReference>
<reference evidence="4" key="2">
    <citation type="submission" date="2025-08" db="UniProtKB">
        <authorList>
            <consortium name="Ensembl"/>
        </authorList>
    </citation>
    <scope>IDENTIFICATION</scope>
</reference>
<evidence type="ECO:0000259" key="3">
    <source>
        <dbReference type="PROSITE" id="PS50157"/>
    </source>
</evidence>
<dbReference type="GO" id="GO:0008270">
    <property type="term" value="F:zinc ion binding"/>
    <property type="evidence" value="ECO:0007669"/>
    <property type="project" value="UniProtKB-KW"/>
</dbReference>
<organism evidence="4 5">
    <name type="scientific">Myripristis murdjan</name>
    <name type="common">pinecone soldierfish</name>
    <dbReference type="NCBI Taxonomy" id="586833"/>
    <lineage>
        <taxon>Eukaryota</taxon>
        <taxon>Metazoa</taxon>
        <taxon>Chordata</taxon>
        <taxon>Craniata</taxon>
        <taxon>Vertebrata</taxon>
        <taxon>Euteleostomi</taxon>
        <taxon>Actinopterygii</taxon>
        <taxon>Neopterygii</taxon>
        <taxon>Teleostei</taxon>
        <taxon>Neoteleostei</taxon>
        <taxon>Acanthomorphata</taxon>
        <taxon>Holocentriformes</taxon>
        <taxon>Holocentridae</taxon>
        <taxon>Myripristis</taxon>
    </lineage>
</organism>
<keyword evidence="1" id="KW-0863">Zinc-finger</keyword>
<accession>A0A667ZS78</accession>
<evidence type="ECO:0000313" key="5">
    <source>
        <dbReference type="Proteomes" id="UP000472263"/>
    </source>
</evidence>
<evidence type="ECO:0000256" key="2">
    <source>
        <dbReference type="SAM" id="MobiDB-lite"/>
    </source>
</evidence>
<feature type="region of interest" description="Disordered" evidence="2">
    <location>
        <begin position="34"/>
        <end position="82"/>
    </location>
</feature>
<dbReference type="CTD" id="9849"/>
<feature type="region of interest" description="Disordered" evidence="2">
    <location>
        <begin position="409"/>
        <end position="442"/>
    </location>
</feature>
<protein>
    <submittedName>
        <fullName evidence="4">Uncharacterized LOC115372390</fullName>
    </submittedName>
</protein>
<gene>
    <name evidence="4" type="primary">LOC115372390</name>
</gene>
<feature type="compositionally biased region" description="Basic and acidic residues" evidence="2">
    <location>
        <begin position="456"/>
        <end position="465"/>
    </location>
</feature>
<reference evidence="4" key="3">
    <citation type="submission" date="2025-09" db="UniProtKB">
        <authorList>
            <consortium name="Ensembl"/>
        </authorList>
    </citation>
    <scope>IDENTIFICATION</scope>
</reference>
<dbReference type="Gene3D" id="3.30.160.60">
    <property type="entry name" value="Classic Zinc Finger"/>
    <property type="match status" value="1"/>
</dbReference>
<feature type="compositionally biased region" description="Polar residues" evidence="2">
    <location>
        <begin position="784"/>
        <end position="797"/>
    </location>
</feature>
<dbReference type="PROSITE" id="PS00028">
    <property type="entry name" value="ZINC_FINGER_C2H2_1"/>
    <property type="match status" value="1"/>
</dbReference>